<name>A0ABU4UNU1_9PSEU</name>
<keyword evidence="1" id="KW-0472">Membrane</keyword>
<comment type="caution">
    <text evidence="2">The sequence shown here is derived from an EMBL/GenBank/DDBJ whole genome shotgun (WGS) entry which is preliminary data.</text>
</comment>
<feature type="transmembrane region" description="Helical" evidence="1">
    <location>
        <begin position="38"/>
        <end position="58"/>
    </location>
</feature>
<dbReference type="Pfam" id="PF10002">
    <property type="entry name" value="DUF2243"/>
    <property type="match status" value="1"/>
</dbReference>
<evidence type="ECO:0000313" key="3">
    <source>
        <dbReference type="Proteomes" id="UP001285352"/>
    </source>
</evidence>
<reference evidence="2 3" key="1">
    <citation type="submission" date="2023-11" db="EMBL/GenBank/DDBJ databases">
        <title>Lentzea sokolovensis, sp. nov., Lentzea kristufkii, sp. nov., and Lentzea miocenensis, sp. nov., rare actinobacteria from Sokolov Coal Basin, Miocene lacustrine sediment, Czech Republic.</title>
        <authorList>
            <person name="Lara A."/>
            <person name="Kotroba L."/>
            <person name="Nouioui I."/>
            <person name="Neumann-Schaal M."/>
            <person name="Mast Y."/>
            <person name="Chronakova A."/>
        </authorList>
    </citation>
    <scope>NUCLEOTIDE SEQUENCE [LARGE SCALE GENOMIC DNA]</scope>
    <source>
        <strain evidence="2 3">BCCO 10_0061</strain>
    </source>
</reference>
<reference evidence="2 3" key="2">
    <citation type="submission" date="2023-11" db="EMBL/GenBank/DDBJ databases">
        <authorList>
            <person name="Lara A.C."/>
            <person name="Chronakova A."/>
        </authorList>
    </citation>
    <scope>NUCLEOTIDE SEQUENCE [LARGE SCALE GENOMIC DNA]</scope>
    <source>
        <strain evidence="2 3">BCCO 10_0061</strain>
    </source>
</reference>
<organism evidence="2 3">
    <name type="scientific">Lentzea sokolovensis</name>
    <dbReference type="NCBI Taxonomy" id="3095429"/>
    <lineage>
        <taxon>Bacteria</taxon>
        <taxon>Bacillati</taxon>
        <taxon>Actinomycetota</taxon>
        <taxon>Actinomycetes</taxon>
        <taxon>Pseudonocardiales</taxon>
        <taxon>Pseudonocardiaceae</taxon>
        <taxon>Lentzea</taxon>
    </lineage>
</organism>
<dbReference type="RefSeq" id="WP_084401181.1">
    <property type="nucleotide sequence ID" value="NZ_JAXAVU010000001.1"/>
</dbReference>
<keyword evidence="1" id="KW-0812">Transmembrane</keyword>
<keyword evidence="3" id="KW-1185">Reference proteome</keyword>
<protein>
    <submittedName>
        <fullName evidence="2">DUF2243 domain-containing protein</fullName>
    </submittedName>
</protein>
<evidence type="ECO:0000256" key="1">
    <source>
        <dbReference type="SAM" id="Phobius"/>
    </source>
</evidence>
<dbReference type="InterPro" id="IPR018719">
    <property type="entry name" value="DUF2243_membrane"/>
</dbReference>
<evidence type="ECO:0000313" key="2">
    <source>
        <dbReference type="EMBL" id="MDX8140508.1"/>
    </source>
</evidence>
<proteinExistence type="predicted"/>
<dbReference type="Proteomes" id="UP001285352">
    <property type="component" value="Unassembled WGS sequence"/>
</dbReference>
<keyword evidence="1" id="KW-1133">Transmembrane helix</keyword>
<dbReference type="EMBL" id="JAXAVU010000001">
    <property type="protein sequence ID" value="MDX8140508.1"/>
    <property type="molecule type" value="Genomic_DNA"/>
</dbReference>
<gene>
    <name evidence="2" type="ORF">SK854_00170</name>
</gene>
<sequence>MGLGAVSFVNEVVFHQLLHWHHFYDKSSTDIGLVSDGLFHAFSWFAMVTALLLIVGLVRDQAFDGLTFAAGCLPGAGFFQLYDGIVQHKLWGLHQIRSGR</sequence>
<accession>A0ABU4UNU1</accession>